<dbReference type="Gene3D" id="1.10.630.10">
    <property type="entry name" value="Cytochrome P450"/>
    <property type="match status" value="1"/>
</dbReference>
<comment type="cofactor">
    <cofactor evidence="1">
        <name>heme</name>
        <dbReference type="ChEBI" id="CHEBI:30413"/>
    </cofactor>
</comment>
<dbReference type="Pfam" id="PF00067">
    <property type="entry name" value="p450"/>
    <property type="match status" value="1"/>
</dbReference>
<keyword evidence="11" id="KW-0503">Monooxygenase</keyword>
<keyword evidence="9" id="KW-0560">Oxidoreductase</keyword>
<evidence type="ECO:0000313" key="14">
    <source>
        <dbReference type="EMBL" id="KAJ8918367.1"/>
    </source>
</evidence>
<keyword evidence="10" id="KW-0408">Iron</keyword>
<feature type="transmembrane region" description="Helical" evidence="13">
    <location>
        <begin position="45"/>
        <end position="65"/>
    </location>
</feature>
<dbReference type="EMBL" id="JANEYG010000026">
    <property type="protein sequence ID" value="KAJ8918367.1"/>
    <property type="molecule type" value="Genomic_DNA"/>
</dbReference>
<evidence type="ECO:0000256" key="10">
    <source>
        <dbReference type="ARBA" id="ARBA00023004"/>
    </source>
</evidence>
<evidence type="ECO:0008006" key="16">
    <source>
        <dbReference type="Google" id="ProtNLM"/>
    </source>
</evidence>
<dbReference type="GO" id="GO:0016705">
    <property type="term" value="F:oxidoreductase activity, acting on paired donors, with incorporation or reduction of molecular oxygen"/>
    <property type="evidence" value="ECO:0007669"/>
    <property type="project" value="InterPro"/>
</dbReference>
<comment type="subcellular location">
    <subcellularLocation>
        <location evidence="3">Endoplasmic reticulum membrane</location>
        <topology evidence="3">Peripheral membrane protein</topology>
    </subcellularLocation>
    <subcellularLocation>
        <location evidence="2">Microsome membrane</location>
        <topology evidence="2">Peripheral membrane protein</topology>
    </subcellularLocation>
</comment>
<evidence type="ECO:0000256" key="1">
    <source>
        <dbReference type="ARBA" id="ARBA00001971"/>
    </source>
</evidence>
<keyword evidence="6" id="KW-0479">Metal-binding</keyword>
<evidence type="ECO:0000256" key="5">
    <source>
        <dbReference type="ARBA" id="ARBA00022617"/>
    </source>
</evidence>
<evidence type="ECO:0000256" key="8">
    <source>
        <dbReference type="ARBA" id="ARBA00022848"/>
    </source>
</evidence>
<dbReference type="InterPro" id="IPR001128">
    <property type="entry name" value="Cyt_P450"/>
</dbReference>
<comment type="caution">
    <text evidence="14">The sequence shown here is derived from an EMBL/GenBank/DDBJ whole genome shotgun (WGS) entry which is preliminary data.</text>
</comment>
<name>A0AAV8VWY1_9CUCU</name>
<protein>
    <recommendedName>
        <fullName evidence="16">Cytochrome P450</fullName>
    </recommendedName>
</protein>
<dbReference type="InterPro" id="IPR050476">
    <property type="entry name" value="Insect_CytP450_Detox"/>
</dbReference>
<evidence type="ECO:0000256" key="11">
    <source>
        <dbReference type="ARBA" id="ARBA00023033"/>
    </source>
</evidence>
<evidence type="ECO:0000256" key="3">
    <source>
        <dbReference type="ARBA" id="ARBA00004406"/>
    </source>
</evidence>
<accession>A0AAV8VWY1</accession>
<dbReference type="PANTHER" id="PTHR24292">
    <property type="entry name" value="CYTOCHROME P450"/>
    <property type="match status" value="1"/>
</dbReference>
<keyword evidence="13" id="KW-1133">Transmembrane helix</keyword>
<dbReference type="GO" id="GO:0005789">
    <property type="term" value="C:endoplasmic reticulum membrane"/>
    <property type="evidence" value="ECO:0007669"/>
    <property type="project" value="UniProtKB-SubCell"/>
</dbReference>
<dbReference type="GO" id="GO:0020037">
    <property type="term" value="F:heme binding"/>
    <property type="evidence" value="ECO:0007669"/>
    <property type="project" value="InterPro"/>
</dbReference>
<keyword evidence="15" id="KW-1185">Reference proteome</keyword>
<comment type="similarity">
    <text evidence="4">Belongs to the cytochrome P450 family.</text>
</comment>
<keyword evidence="5" id="KW-0349">Heme</keyword>
<evidence type="ECO:0000256" key="7">
    <source>
        <dbReference type="ARBA" id="ARBA00022824"/>
    </source>
</evidence>
<evidence type="ECO:0000256" key="6">
    <source>
        <dbReference type="ARBA" id="ARBA00022723"/>
    </source>
</evidence>
<evidence type="ECO:0000256" key="13">
    <source>
        <dbReference type="SAM" id="Phobius"/>
    </source>
</evidence>
<evidence type="ECO:0000313" key="15">
    <source>
        <dbReference type="Proteomes" id="UP001159042"/>
    </source>
</evidence>
<dbReference type="AlphaFoldDB" id="A0AAV8VWY1"/>
<evidence type="ECO:0000256" key="2">
    <source>
        <dbReference type="ARBA" id="ARBA00004174"/>
    </source>
</evidence>
<keyword evidence="13" id="KW-0812">Transmembrane</keyword>
<evidence type="ECO:0000256" key="4">
    <source>
        <dbReference type="ARBA" id="ARBA00010617"/>
    </source>
</evidence>
<dbReference type="SUPFAM" id="SSF48264">
    <property type="entry name" value="Cytochrome P450"/>
    <property type="match status" value="1"/>
</dbReference>
<gene>
    <name evidence="14" type="ORF">NQ315_008061</name>
</gene>
<sequence>MDVASYFSVFILIIIEDTQDNLKKVKFQVVFIKTNSRNMAEMSSLWIAEFILLLATFTFLLYKYSTRNYDYFKKRNVYFVKPIPFLGSMVPVLSMKTTIGEWLRDLYNSIDRPYFGIFVLDDPYIVIKSPDLIKHILVKDFSKFSDRNVLAPDHNEVVSNNLFIKKSPEWKKLRIRMSPVFTSGKLKAMFPLMNDVGLELKKYVKEHLGKLESKELSAKFSTDVIAKCAFAINANSFQLENAEFRQIGRTLFDFTIRNGFSQTAYFLKPGWARALHLEFFNIQALKTLKKYISEYHRKERAKQCQRKRSY</sequence>
<dbReference type="InterPro" id="IPR036396">
    <property type="entry name" value="Cyt_P450_sf"/>
</dbReference>
<dbReference type="InterPro" id="IPR002402">
    <property type="entry name" value="Cyt_P450_E_grp-II"/>
</dbReference>
<keyword evidence="12 13" id="KW-0472">Membrane</keyword>
<keyword evidence="8" id="KW-0492">Microsome</keyword>
<dbReference type="Proteomes" id="UP001159042">
    <property type="component" value="Unassembled WGS sequence"/>
</dbReference>
<dbReference type="GO" id="GO:0004497">
    <property type="term" value="F:monooxygenase activity"/>
    <property type="evidence" value="ECO:0007669"/>
    <property type="project" value="UniProtKB-KW"/>
</dbReference>
<reference evidence="14 15" key="1">
    <citation type="journal article" date="2023" name="Insect Mol. Biol.">
        <title>Genome sequencing provides insights into the evolution of gene families encoding plant cell wall-degrading enzymes in longhorned beetles.</title>
        <authorList>
            <person name="Shin N.R."/>
            <person name="Okamura Y."/>
            <person name="Kirsch R."/>
            <person name="Pauchet Y."/>
        </authorList>
    </citation>
    <scope>NUCLEOTIDE SEQUENCE [LARGE SCALE GENOMIC DNA]</scope>
    <source>
        <strain evidence="14">EAD_L_NR</strain>
    </source>
</reference>
<proteinExistence type="inferred from homology"/>
<evidence type="ECO:0000256" key="9">
    <source>
        <dbReference type="ARBA" id="ARBA00023002"/>
    </source>
</evidence>
<keyword evidence="7" id="KW-0256">Endoplasmic reticulum</keyword>
<evidence type="ECO:0000256" key="12">
    <source>
        <dbReference type="ARBA" id="ARBA00023136"/>
    </source>
</evidence>
<dbReference type="PANTHER" id="PTHR24292:SF45">
    <property type="entry name" value="CYTOCHROME P450 6G1-RELATED"/>
    <property type="match status" value="1"/>
</dbReference>
<dbReference type="PRINTS" id="PR00464">
    <property type="entry name" value="EP450II"/>
</dbReference>
<dbReference type="GO" id="GO:0005506">
    <property type="term" value="F:iron ion binding"/>
    <property type="evidence" value="ECO:0007669"/>
    <property type="project" value="InterPro"/>
</dbReference>
<organism evidence="14 15">
    <name type="scientific">Exocentrus adspersus</name>
    <dbReference type="NCBI Taxonomy" id="1586481"/>
    <lineage>
        <taxon>Eukaryota</taxon>
        <taxon>Metazoa</taxon>
        <taxon>Ecdysozoa</taxon>
        <taxon>Arthropoda</taxon>
        <taxon>Hexapoda</taxon>
        <taxon>Insecta</taxon>
        <taxon>Pterygota</taxon>
        <taxon>Neoptera</taxon>
        <taxon>Endopterygota</taxon>
        <taxon>Coleoptera</taxon>
        <taxon>Polyphaga</taxon>
        <taxon>Cucujiformia</taxon>
        <taxon>Chrysomeloidea</taxon>
        <taxon>Cerambycidae</taxon>
        <taxon>Lamiinae</taxon>
        <taxon>Acanthocinini</taxon>
        <taxon>Exocentrus</taxon>
    </lineage>
</organism>